<feature type="region of interest" description="Disordered" evidence="2">
    <location>
        <begin position="259"/>
        <end position="285"/>
    </location>
</feature>
<keyword evidence="3" id="KW-0732">Signal</keyword>
<dbReference type="Gene3D" id="3.40.50.1240">
    <property type="entry name" value="Phosphoglycerate mutase-like"/>
    <property type="match status" value="1"/>
</dbReference>
<evidence type="ECO:0000256" key="1">
    <source>
        <dbReference type="ARBA" id="ARBA00038362"/>
    </source>
</evidence>
<dbReference type="AlphaFoldDB" id="A0AAD3DZK7"/>
<evidence type="ECO:0000313" key="5">
    <source>
        <dbReference type="Proteomes" id="UP001054857"/>
    </source>
</evidence>
<evidence type="ECO:0000313" key="4">
    <source>
        <dbReference type="EMBL" id="GFR49914.1"/>
    </source>
</evidence>
<name>A0AAD3DZK7_9CHLO</name>
<dbReference type="Pfam" id="PF00300">
    <property type="entry name" value="His_Phos_1"/>
    <property type="match status" value="1"/>
</dbReference>
<dbReference type="SUPFAM" id="SSF53254">
    <property type="entry name" value="Phosphoglycerate mutase-like"/>
    <property type="match status" value="1"/>
</dbReference>
<comment type="caution">
    <text evidence="4">The sequence shown here is derived from an EMBL/GenBank/DDBJ whole genome shotgun (WGS) entry which is preliminary data.</text>
</comment>
<dbReference type="GO" id="GO:0005737">
    <property type="term" value="C:cytoplasm"/>
    <property type="evidence" value="ECO:0007669"/>
    <property type="project" value="TreeGrafter"/>
</dbReference>
<feature type="non-terminal residue" evidence="4">
    <location>
        <position position="356"/>
    </location>
</feature>
<feature type="compositionally biased region" description="Basic and acidic residues" evidence="2">
    <location>
        <begin position="209"/>
        <end position="227"/>
    </location>
</feature>
<dbReference type="PANTHER" id="PTHR48100:SF61">
    <property type="entry name" value="PHOSPHOGLYCERATE MUTASE"/>
    <property type="match status" value="1"/>
</dbReference>
<feature type="chain" id="PRO_5041987929" description="Phosphoglycerate mutase" evidence="3">
    <location>
        <begin position="20"/>
        <end position="356"/>
    </location>
</feature>
<feature type="region of interest" description="Disordered" evidence="2">
    <location>
        <begin position="209"/>
        <end position="239"/>
    </location>
</feature>
<sequence>MAKAAWLLMAVLVVAVAHAARPMQRNAIEEQDTNDIAMLGAGKKGKSPYHTPHDLFIQERASKQLPGPGQHFSFGALVGWDRIHGMMDSMPDSKLLLLVRHGQAVSNFLSDSLGPDEWFKWETKCGYTDSNGTKWGIFDADLTDLGVAEADSLNSMLRDGGWFNTLTAGKPARAIVSPLTRCLRTASVVLEGLPLTATNVEENVRETLGEDTCDARRAASDPEHAEEAEAEEEEAGVGGSLEPVCRFKKGLRSRFPQYSFPITPPKARSSQGEDGEQEGYERSTRSGFGLLADEDPLWTEKRETQAHQVKRARSFLADLWAHAPERVVVVVTHSGFTRSVLLAVGREPYRPQNTEL</sequence>
<proteinExistence type="inferred from homology"/>
<protein>
    <recommendedName>
        <fullName evidence="6">Phosphoglycerate mutase</fullName>
    </recommendedName>
</protein>
<dbReference type="InterPro" id="IPR050275">
    <property type="entry name" value="PGM_Phosphatase"/>
</dbReference>
<evidence type="ECO:0000256" key="2">
    <source>
        <dbReference type="SAM" id="MobiDB-lite"/>
    </source>
</evidence>
<reference evidence="4 5" key="1">
    <citation type="journal article" date="2021" name="Sci. Rep.">
        <title>Genome sequencing of the multicellular alga Astrephomene provides insights into convergent evolution of germ-soma differentiation.</title>
        <authorList>
            <person name="Yamashita S."/>
            <person name="Yamamoto K."/>
            <person name="Matsuzaki R."/>
            <person name="Suzuki S."/>
            <person name="Yamaguchi H."/>
            <person name="Hirooka S."/>
            <person name="Minakuchi Y."/>
            <person name="Miyagishima S."/>
            <person name="Kawachi M."/>
            <person name="Toyoda A."/>
            <person name="Nozaki H."/>
        </authorList>
    </citation>
    <scope>NUCLEOTIDE SEQUENCE [LARGE SCALE GENOMIC DNA]</scope>
    <source>
        <strain evidence="4 5">NIES-4017</strain>
    </source>
</reference>
<evidence type="ECO:0000256" key="3">
    <source>
        <dbReference type="SAM" id="SignalP"/>
    </source>
</evidence>
<dbReference type="Proteomes" id="UP001054857">
    <property type="component" value="Unassembled WGS sequence"/>
</dbReference>
<dbReference type="GO" id="GO:0016791">
    <property type="term" value="F:phosphatase activity"/>
    <property type="evidence" value="ECO:0007669"/>
    <property type="project" value="TreeGrafter"/>
</dbReference>
<keyword evidence="5" id="KW-1185">Reference proteome</keyword>
<dbReference type="PANTHER" id="PTHR48100">
    <property type="entry name" value="BROAD-SPECIFICITY PHOSPHATASE YOR283W-RELATED"/>
    <property type="match status" value="1"/>
</dbReference>
<accession>A0AAD3DZK7</accession>
<evidence type="ECO:0008006" key="6">
    <source>
        <dbReference type="Google" id="ProtNLM"/>
    </source>
</evidence>
<feature type="signal peptide" evidence="3">
    <location>
        <begin position="1"/>
        <end position="19"/>
    </location>
</feature>
<gene>
    <name evidence="4" type="ORF">Agub_g12022</name>
</gene>
<organism evidence="4 5">
    <name type="scientific">Astrephomene gubernaculifera</name>
    <dbReference type="NCBI Taxonomy" id="47775"/>
    <lineage>
        <taxon>Eukaryota</taxon>
        <taxon>Viridiplantae</taxon>
        <taxon>Chlorophyta</taxon>
        <taxon>core chlorophytes</taxon>
        <taxon>Chlorophyceae</taxon>
        <taxon>CS clade</taxon>
        <taxon>Chlamydomonadales</taxon>
        <taxon>Astrephomenaceae</taxon>
        <taxon>Astrephomene</taxon>
    </lineage>
</organism>
<dbReference type="InterPro" id="IPR013078">
    <property type="entry name" value="His_Pase_superF_clade-1"/>
</dbReference>
<dbReference type="SMART" id="SM00855">
    <property type="entry name" value="PGAM"/>
    <property type="match status" value="1"/>
</dbReference>
<dbReference type="InterPro" id="IPR029033">
    <property type="entry name" value="His_PPase_superfam"/>
</dbReference>
<dbReference type="EMBL" id="BMAR01000033">
    <property type="protein sequence ID" value="GFR49914.1"/>
    <property type="molecule type" value="Genomic_DNA"/>
</dbReference>
<comment type="similarity">
    <text evidence="1">Belongs to the phosphoglycerate mutase family.</text>
</comment>
<dbReference type="CDD" id="cd07067">
    <property type="entry name" value="HP_PGM_like"/>
    <property type="match status" value="1"/>
</dbReference>